<organism evidence="2 3">
    <name type="scientific">Salinibacter ruber</name>
    <dbReference type="NCBI Taxonomy" id="146919"/>
    <lineage>
        <taxon>Bacteria</taxon>
        <taxon>Pseudomonadati</taxon>
        <taxon>Rhodothermota</taxon>
        <taxon>Rhodothermia</taxon>
        <taxon>Rhodothermales</taxon>
        <taxon>Salinibacteraceae</taxon>
        <taxon>Salinibacter</taxon>
    </lineage>
</organism>
<name>A0A9X2UPJ1_9BACT</name>
<gene>
    <name evidence="2" type="ORF">GGQ01_003410</name>
</gene>
<evidence type="ECO:0000259" key="1">
    <source>
        <dbReference type="Pfam" id="PF01936"/>
    </source>
</evidence>
<dbReference type="Proteomes" id="UP001155040">
    <property type="component" value="Unassembled WGS sequence"/>
</dbReference>
<dbReference type="InterPro" id="IPR021139">
    <property type="entry name" value="NYN"/>
</dbReference>
<reference evidence="2" key="1">
    <citation type="submission" date="2022-08" db="EMBL/GenBank/DDBJ databases">
        <title>Genomic Encyclopedia of Type Strains, Phase V (KMG-V): Genome sequencing to study the core and pangenomes of soil and plant-associated prokaryotes.</title>
        <authorList>
            <person name="Whitman W."/>
        </authorList>
    </citation>
    <scope>NUCLEOTIDE SEQUENCE</scope>
    <source>
        <strain evidence="2">SP3012</strain>
    </source>
</reference>
<comment type="caution">
    <text evidence="2">The sequence shown here is derived from an EMBL/GenBank/DDBJ whole genome shotgun (WGS) entry which is preliminary data.</text>
</comment>
<evidence type="ECO:0000313" key="2">
    <source>
        <dbReference type="EMBL" id="MCS4038318.1"/>
    </source>
</evidence>
<dbReference type="RefSeq" id="WP_259078391.1">
    <property type="nucleotide sequence ID" value="NZ_JANTZC010000021.1"/>
</dbReference>
<dbReference type="Gene3D" id="3.40.50.1010">
    <property type="entry name" value="5'-nuclease"/>
    <property type="match status" value="1"/>
</dbReference>
<accession>A0A9X2UPJ1</accession>
<proteinExistence type="predicted"/>
<dbReference type="AlphaFoldDB" id="A0A9X2UPJ1"/>
<dbReference type="Pfam" id="PF01936">
    <property type="entry name" value="NYN"/>
    <property type="match status" value="1"/>
</dbReference>
<sequence>MKIFTYVDNSNFFIEGRRVSAVGTGLASDIYDAIDREMFDNSWEPDYGRLHQFACGEEEEIGRAKLWGSPPPGDSFWDMVERQGFDVETFDKSVSGEEKKVDTAITHQITKETYILIDKNESEIVLISGDKDYMTVINDLVSDGYSVSVYFWGHAARELKERASNFVSLNDYLDYLSR</sequence>
<feature type="domain" description="NYN" evidence="1">
    <location>
        <begin position="36"/>
        <end position="169"/>
    </location>
</feature>
<protein>
    <recommendedName>
        <fullName evidence="1">NYN domain-containing protein</fullName>
    </recommendedName>
</protein>
<evidence type="ECO:0000313" key="3">
    <source>
        <dbReference type="Proteomes" id="UP001155040"/>
    </source>
</evidence>
<dbReference type="EMBL" id="JANUBF010000057">
    <property type="protein sequence ID" value="MCS4038318.1"/>
    <property type="molecule type" value="Genomic_DNA"/>
</dbReference>
<dbReference type="GO" id="GO:0004540">
    <property type="term" value="F:RNA nuclease activity"/>
    <property type="evidence" value="ECO:0007669"/>
    <property type="project" value="InterPro"/>
</dbReference>